<sequence>MTLPKKGLRNITVDNIKYAWSTTGTDDAISLSIIPMKQQNRVITAYFEYHSKVTHEWILPDGGKGQGAKQKIVITGYIVRQVILHAIAKGWEATGNIPVFNLGWMDNDVDLKIE</sequence>
<name>A0A5B8W5T7_9SPHI</name>
<dbReference type="EMBL" id="CP042437">
    <property type="protein sequence ID" value="QEC78272.1"/>
    <property type="molecule type" value="Genomic_DNA"/>
</dbReference>
<dbReference type="RefSeq" id="WP_147056756.1">
    <property type="nucleotide sequence ID" value="NZ_CP042437.1"/>
</dbReference>
<protein>
    <submittedName>
        <fullName evidence="1">Uncharacterized protein</fullName>
    </submittedName>
</protein>
<keyword evidence="2" id="KW-1185">Reference proteome</keyword>
<evidence type="ECO:0000313" key="2">
    <source>
        <dbReference type="Proteomes" id="UP000321362"/>
    </source>
</evidence>
<dbReference type="KEGG" id="mgk:FSB76_20865"/>
<dbReference type="AlphaFoldDB" id="A0A5B8W5T7"/>
<proteinExistence type="predicted"/>
<evidence type="ECO:0000313" key="1">
    <source>
        <dbReference type="EMBL" id="QEC78272.1"/>
    </source>
</evidence>
<dbReference type="Proteomes" id="UP000321362">
    <property type="component" value="Chromosome"/>
</dbReference>
<reference evidence="1 2" key="1">
    <citation type="journal article" date="2013" name="J. Microbiol.">
        <title>Mucilaginibacter ginsenosidivorax sp. nov., with ginsenoside converting activity isolated from sediment.</title>
        <authorList>
            <person name="Kim J.K."/>
            <person name="Choi T.E."/>
            <person name="Liu Q.M."/>
            <person name="Park H.Y."/>
            <person name="Yi T.H."/>
            <person name="Yoon M.H."/>
            <person name="Kim S.C."/>
            <person name="Im W.T."/>
        </authorList>
    </citation>
    <scope>NUCLEOTIDE SEQUENCE [LARGE SCALE GENOMIC DNA]</scope>
    <source>
        <strain evidence="1 2">KHI28</strain>
    </source>
</reference>
<dbReference type="OrthoDB" id="1269164at2"/>
<gene>
    <name evidence="1" type="ORF">FSB76_20865</name>
</gene>
<organism evidence="1 2">
    <name type="scientific">Mucilaginibacter ginsenosidivorax</name>
    <dbReference type="NCBI Taxonomy" id="862126"/>
    <lineage>
        <taxon>Bacteria</taxon>
        <taxon>Pseudomonadati</taxon>
        <taxon>Bacteroidota</taxon>
        <taxon>Sphingobacteriia</taxon>
        <taxon>Sphingobacteriales</taxon>
        <taxon>Sphingobacteriaceae</taxon>
        <taxon>Mucilaginibacter</taxon>
    </lineage>
</organism>
<accession>A0A5B8W5T7</accession>